<protein>
    <submittedName>
        <fullName evidence="2">Uncharacterized protein</fullName>
    </submittedName>
</protein>
<evidence type="ECO:0000313" key="2">
    <source>
        <dbReference type="EMBL" id="MFC4672610.1"/>
    </source>
</evidence>
<dbReference type="InterPro" id="IPR017853">
    <property type="entry name" value="GH"/>
</dbReference>
<dbReference type="Gene3D" id="3.20.20.80">
    <property type="entry name" value="Glycosidases"/>
    <property type="match status" value="1"/>
</dbReference>
<keyword evidence="3" id="KW-1185">Reference proteome</keyword>
<evidence type="ECO:0000313" key="3">
    <source>
        <dbReference type="Proteomes" id="UP001596023"/>
    </source>
</evidence>
<feature type="signal peptide" evidence="1">
    <location>
        <begin position="1"/>
        <end position="22"/>
    </location>
</feature>
<evidence type="ECO:0000256" key="1">
    <source>
        <dbReference type="SAM" id="SignalP"/>
    </source>
</evidence>
<organism evidence="2 3">
    <name type="scientific">Dysgonomonas termitidis</name>
    <dbReference type="NCBI Taxonomy" id="1516126"/>
    <lineage>
        <taxon>Bacteria</taxon>
        <taxon>Pseudomonadati</taxon>
        <taxon>Bacteroidota</taxon>
        <taxon>Bacteroidia</taxon>
        <taxon>Bacteroidales</taxon>
        <taxon>Dysgonomonadaceae</taxon>
        <taxon>Dysgonomonas</taxon>
    </lineage>
</organism>
<feature type="chain" id="PRO_5045888644" evidence="1">
    <location>
        <begin position="23"/>
        <end position="574"/>
    </location>
</feature>
<dbReference type="SUPFAM" id="SSF51445">
    <property type="entry name" value="(Trans)glycosidases"/>
    <property type="match status" value="1"/>
</dbReference>
<sequence length="574" mass="66465">MIIKKLQALCLLPVLFSINSLAIGDGVRGWIILSDNMDNAVKTIKAAKEYNINQLQLSHQIIHDLREVKDKTVCARVNNLARIAHSENIDEVLVWDHSFYALNYYPDCFKTGPEGTIDLDNAGFWEWYKEDYRRMMDLVPEIDGLVLTFIETGAYAERQYSVKMPTPEEKLAAVVNAVADVVIGEKGKKLYIRTFAYSEEEYAGIVGCIKHIKNEKVALMIKEVPHDFFLTHPNDPFIGRLDRPAIVEFDTGNEYNGQGVIANTWAGYVMNRWKDFINRPNVAGYVARTDRYGTTKIAGTPNEILLYALKRTTEDRFISEDQVYDEFIRSRYGEEVLQPLKSAFKKSFDIITSILYTLGTNTADHSSLNYEFNKWSYSRHVSGRWIDPPLVFVKHDVNKEFHYWKDVINHIAPSRYKTMDSPLCTEAKHVLDQGWIISSEQMDSTYYNYILTEKQYGVKLASQALAEVEKTKNILPSKDYEELYQLFNRTYLTARLHEAVCTAYYGNRIFKREKEYHPMNLKERVISSLDSIQKISEEMRLLKNTYPVGQYDWLGDAGKALQYRDWIQVELSDE</sequence>
<dbReference type="Proteomes" id="UP001596023">
    <property type="component" value="Unassembled WGS sequence"/>
</dbReference>
<keyword evidence="1" id="KW-0732">Signal</keyword>
<comment type="caution">
    <text evidence="2">The sequence shown here is derived from an EMBL/GenBank/DDBJ whole genome shotgun (WGS) entry which is preliminary data.</text>
</comment>
<proteinExistence type="predicted"/>
<name>A0ABV9KR12_9BACT</name>
<dbReference type="EMBL" id="JBHSGN010000015">
    <property type="protein sequence ID" value="MFC4672610.1"/>
    <property type="molecule type" value="Genomic_DNA"/>
</dbReference>
<accession>A0ABV9KR12</accession>
<dbReference type="RefSeq" id="WP_379993799.1">
    <property type="nucleotide sequence ID" value="NZ_JBHSGN010000015.1"/>
</dbReference>
<reference evidence="3" key="1">
    <citation type="journal article" date="2019" name="Int. J. Syst. Evol. Microbiol.">
        <title>The Global Catalogue of Microorganisms (GCM) 10K type strain sequencing project: providing services to taxonomists for standard genome sequencing and annotation.</title>
        <authorList>
            <consortium name="The Broad Institute Genomics Platform"/>
            <consortium name="The Broad Institute Genome Sequencing Center for Infectious Disease"/>
            <person name="Wu L."/>
            <person name="Ma J."/>
        </authorList>
    </citation>
    <scope>NUCLEOTIDE SEQUENCE [LARGE SCALE GENOMIC DNA]</scope>
    <source>
        <strain evidence="3">CCUG 66188</strain>
    </source>
</reference>
<gene>
    <name evidence="2" type="ORF">ACFO6W_02775</name>
</gene>